<keyword evidence="3" id="KW-1133">Transmembrane helix</keyword>
<evidence type="ECO:0000313" key="5">
    <source>
        <dbReference type="Proteomes" id="UP001377337"/>
    </source>
</evidence>
<keyword evidence="3" id="KW-0812">Transmembrane</keyword>
<feature type="compositionally biased region" description="Basic and acidic residues" evidence="2">
    <location>
        <begin position="198"/>
        <end position="215"/>
    </location>
</feature>
<reference evidence="4 5" key="1">
    <citation type="submission" date="2024-02" db="EMBL/GenBank/DDBJ databases">
        <title>Seven novel Bacillus-like species.</title>
        <authorList>
            <person name="Liu G."/>
        </authorList>
    </citation>
    <scope>NUCLEOTIDE SEQUENCE [LARGE SCALE GENOMIC DNA]</scope>
    <source>
        <strain evidence="4 5">FJAT-52054</strain>
    </source>
</reference>
<dbReference type="RefSeq" id="WP_338780910.1">
    <property type="nucleotide sequence ID" value="NZ_CP147407.1"/>
</dbReference>
<name>A0ABZ2NKC5_9BACI</name>
<dbReference type="EMBL" id="CP147407">
    <property type="protein sequence ID" value="WXB98065.1"/>
    <property type="molecule type" value="Genomic_DNA"/>
</dbReference>
<organism evidence="4 5">
    <name type="scientific">Metabacillus sediminis</name>
    <dbReference type="NCBI Taxonomy" id="3117746"/>
    <lineage>
        <taxon>Bacteria</taxon>
        <taxon>Bacillati</taxon>
        <taxon>Bacillota</taxon>
        <taxon>Bacilli</taxon>
        <taxon>Bacillales</taxon>
        <taxon>Bacillaceae</taxon>
        <taxon>Metabacillus</taxon>
    </lineage>
</organism>
<evidence type="ECO:0008006" key="6">
    <source>
        <dbReference type="Google" id="ProtNLM"/>
    </source>
</evidence>
<proteinExistence type="predicted"/>
<keyword evidence="1" id="KW-0175">Coiled coil</keyword>
<sequence>MTFLAWISILLLAVLIFMVMRLHESAKRKIAIGAAGVLAVFFLMLDQPVTSRPSSVAEETPVKIDSFSDKEILKLKQQLKEAESAGKENEQIAEKLEQQLADAEAKKTQDIQAAVKAAEDKMTKAHQEEMKQVLDHAFKQSKEKAEPVQAYDDSTGEPETPSDKPSEFDPFGPDLDCGDFSSQSDAQEVYDAAGGPGKDPHDLDRDHDGMACDAN</sequence>
<accession>A0ABZ2NKC5</accession>
<evidence type="ECO:0000256" key="3">
    <source>
        <dbReference type="SAM" id="Phobius"/>
    </source>
</evidence>
<dbReference type="Proteomes" id="UP001377337">
    <property type="component" value="Chromosome"/>
</dbReference>
<feature type="transmembrane region" description="Helical" evidence="3">
    <location>
        <begin position="30"/>
        <end position="45"/>
    </location>
</feature>
<gene>
    <name evidence="4" type="ORF">WCV65_06200</name>
</gene>
<feature type="coiled-coil region" evidence="1">
    <location>
        <begin position="75"/>
        <end position="128"/>
    </location>
</feature>
<evidence type="ECO:0000313" key="4">
    <source>
        <dbReference type="EMBL" id="WXB98065.1"/>
    </source>
</evidence>
<feature type="transmembrane region" description="Helical" evidence="3">
    <location>
        <begin position="6"/>
        <end position="23"/>
    </location>
</feature>
<evidence type="ECO:0000256" key="2">
    <source>
        <dbReference type="SAM" id="MobiDB-lite"/>
    </source>
</evidence>
<keyword evidence="3" id="KW-0472">Membrane</keyword>
<keyword evidence="5" id="KW-1185">Reference proteome</keyword>
<protein>
    <recommendedName>
        <fullName evidence="6">Excalibur calcium-binding domain-containing protein</fullName>
    </recommendedName>
</protein>
<evidence type="ECO:0000256" key="1">
    <source>
        <dbReference type="SAM" id="Coils"/>
    </source>
</evidence>
<feature type="region of interest" description="Disordered" evidence="2">
    <location>
        <begin position="139"/>
        <end position="215"/>
    </location>
</feature>